<protein>
    <submittedName>
        <fullName evidence="2">General stress protein 26</fullName>
    </submittedName>
</protein>
<sequence>MTNLVESIKTGMLITCLSDRPLNVVPMTTKKIDGEGNIWFLSRLDSSQNCNIAQEPEIQLLYSAPNNKEFISIYGMASISLNPEKLKELYHTSDDAWFTGLDDPNLTAIKVIPKQSYYWDEKRNNYADPFASDRIPEKDKIRTGEKGKLQL</sequence>
<keyword evidence="3" id="KW-1185">Reference proteome</keyword>
<gene>
    <name evidence="2" type="ORF">SAMN05660413_01040</name>
</gene>
<dbReference type="InterPro" id="IPR052917">
    <property type="entry name" value="Stress-Dev_Protein"/>
</dbReference>
<proteinExistence type="predicted"/>
<accession>A0A1I4YZC7</accession>
<evidence type="ECO:0000313" key="2">
    <source>
        <dbReference type="EMBL" id="SFN43133.1"/>
    </source>
</evidence>
<reference evidence="2 3" key="1">
    <citation type="submission" date="2016-10" db="EMBL/GenBank/DDBJ databases">
        <authorList>
            <person name="de Groot N.N."/>
        </authorList>
    </citation>
    <scope>NUCLEOTIDE SEQUENCE [LARGE SCALE GENOMIC DNA]</scope>
    <source>
        <strain evidence="2 3">DSM 17794</strain>
    </source>
</reference>
<name>A0A1I4YZC7_9FLAO</name>
<dbReference type="InterPro" id="IPR012349">
    <property type="entry name" value="Split_barrel_FMN-bd"/>
</dbReference>
<dbReference type="STRING" id="287099.SAMN05660413_01040"/>
<organism evidence="2 3">
    <name type="scientific">Salegentibacter flavus</name>
    <dbReference type="NCBI Taxonomy" id="287099"/>
    <lineage>
        <taxon>Bacteria</taxon>
        <taxon>Pseudomonadati</taxon>
        <taxon>Bacteroidota</taxon>
        <taxon>Flavobacteriia</taxon>
        <taxon>Flavobacteriales</taxon>
        <taxon>Flavobacteriaceae</taxon>
        <taxon>Salegentibacter</taxon>
    </lineage>
</organism>
<feature type="domain" description="General stress protein FMN-binding split barrel" evidence="1">
    <location>
        <begin position="2"/>
        <end position="125"/>
    </location>
</feature>
<dbReference type="Pfam" id="PF16242">
    <property type="entry name" value="Pyrid_ox_like"/>
    <property type="match status" value="1"/>
</dbReference>
<evidence type="ECO:0000259" key="1">
    <source>
        <dbReference type="Pfam" id="PF16242"/>
    </source>
</evidence>
<dbReference type="PANTHER" id="PTHR34818:SF1">
    <property type="entry name" value="PROTEIN BLI-3"/>
    <property type="match status" value="1"/>
</dbReference>
<dbReference type="Gene3D" id="2.30.110.10">
    <property type="entry name" value="Electron Transport, Fmn-binding Protein, Chain A"/>
    <property type="match status" value="1"/>
</dbReference>
<dbReference type="SUPFAM" id="SSF50475">
    <property type="entry name" value="FMN-binding split barrel"/>
    <property type="match status" value="1"/>
</dbReference>
<dbReference type="EMBL" id="FOVL01000004">
    <property type="protein sequence ID" value="SFN43133.1"/>
    <property type="molecule type" value="Genomic_DNA"/>
</dbReference>
<dbReference type="AlphaFoldDB" id="A0A1I4YZC7"/>
<evidence type="ECO:0000313" key="3">
    <source>
        <dbReference type="Proteomes" id="UP000199153"/>
    </source>
</evidence>
<dbReference type="InterPro" id="IPR038725">
    <property type="entry name" value="YdaG_split_barrel_FMN-bd"/>
</dbReference>
<dbReference type="PANTHER" id="PTHR34818">
    <property type="entry name" value="PROTEIN BLI-3"/>
    <property type="match status" value="1"/>
</dbReference>
<dbReference type="Proteomes" id="UP000199153">
    <property type="component" value="Unassembled WGS sequence"/>
</dbReference>